<dbReference type="Pfam" id="PF07576">
    <property type="entry name" value="BRAP2"/>
    <property type="match status" value="1"/>
</dbReference>
<dbReference type="Gene3D" id="3.30.40.10">
    <property type="entry name" value="Zinc/RING finger domain, C3HC4 (zinc finger)"/>
    <property type="match status" value="2"/>
</dbReference>
<dbReference type="OrthoDB" id="273556at2759"/>
<dbReference type="CDD" id="cd12717">
    <property type="entry name" value="RRM_ETP1"/>
    <property type="match status" value="1"/>
</dbReference>
<dbReference type="Pfam" id="PF02148">
    <property type="entry name" value="zf-UBP"/>
    <property type="match status" value="1"/>
</dbReference>
<dbReference type="GO" id="GO:0016567">
    <property type="term" value="P:protein ubiquitination"/>
    <property type="evidence" value="ECO:0007669"/>
    <property type="project" value="TreeGrafter"/>
</dbReference>
<feature type="region of interest" description="Disordered" evidence="6">
    <location>
        <begin position="564"/>
        <end position="587"/>
    </location>
</feature>
<dbReference type="GO" id="GO:0008270">
    <property type="term" value="F:zinc ion binding"/>
    <property type="evidence" value="ECO:0007669"/>
    <property type="project" value="UniProtKB-KW"/>
</dbReference>
<evidence type="ECO:0000259" key="8">
    <source>
        <dbReference type="PROSITE" id="PS50271"/>
    </source>
</evidence>
<dbReference type="GO" id="GO:0007265">
    <property type="term" value="P:Ras protein signal transduction"/>
    <property type="evidence" value="ECO:0007669"/>
    <property type="project" value="TreeGrafter"/>
</dbReference>
<evidence type="ECO:0000313" key="9">
    <source>
        <dbReference type="EMBL" id="RIA91266.1"/>
    </source>
</evidence>
<dbReference type="InterPro" id="IPR001841">
    <property type="entry name" value="Znf_RING"/>
</dbReference>
<evidence type="ECO:0000256" key="1">
    <source>
        <dbReference type="ARBA" id="ARBA00022723"/>
    </source>
</evidence>
<reference evidence="9 10" key="1">
    <citation type="submission" date="2018-06" db="EMBL/GenBank/DDBJ databases">
        <title>Comparative genomics reveals the genomic features of Rhizophagus irregularis, R. cerebriforme, R. diaphanum and Gigaspora rosea, and their symbiotic lifestyle signature.</title>
        <authorList>
            <person name="Morin E."/>
            <person name="San Clemente H."/>
            <person name="Chen E.C.H."/>
            <person name="De La Providencia I."/>
            <person name="Hainaut M."/>
            <person name="Kuo A."/>
            <person name="Kohler A."/>
            <person name="Murat C."/>
            <person name="Tang N."/>
            <person name="Roy S."/>
            <person name="Loubradou J."/>
            <person name="Henrissat B."/>
            <person name="Grigoriev I.V."/>
            <person name="Corradi N."/>
            <person name="Roux C."/>
            <person name="Martin F.M."/>
        </authorList>
    </citation>
    <scope>NUCLEOTIDE SEQUENCE [LARGE SCALE GENOMIC DNA]</scope>
    <source>
        <strain evidence="9 10">DAOM 227022</strain>
    </source>
</reference>
<dbReference type="PROSITE" id="PS50089">
    <property type="entry name" value="ZF_RING_2"/>
    <property type="match status" value="1"/>
</dbReference>
<feature type="region of interest" description="Disordered" evidence="6">
    <location>
        <begin position="1"/>
        <end position="58"/>
    </location>
</feature>
<feature type="compositionally biased region" description="Basic and acidic residues" evidence="6">
    <location>
        <begin position="105"/>
        <end position="117"/>
    </location>
</feature>
<gene>
    <name evidence="9" type="ORF">C1645_692826</name>
</gene>
<dbReference type="PANTHER" id="PTHR24007:SF7">
    <property type="entry name" value="BRCA1-ASSOCIATED PROTEIN"/>
    <property type="match status" value="1"/>
</dbReference>
<dbReference type="CDD" id="cd16457">
    <property type="entry name" value="RING-H2_BRAP2"/>
    <property type="match status" value="1"/>
</dbReference>
<evidence type="ECO:0000256" key="3">
    <source>
        <dbReference type="ARBA" id="ARBA00022833"/>
    </source>
</evidence>
<dbReference type="InterPro" id="IPR011422">
    <property type="entry name" value="BRAP2/ETP1_RRM"/>
</dbReference>
<dbReference type="AlphaFoldDB" id="A0A397T2Y9"/>
<keyword evidence="1" id="KW-0479">Metal-binding</keyword>
<evidence type="ECO:0000256" key="4">
    <source>
        <dbReference type="PROSITE-ProRule" id="PRU00502"/>
    </source>
</evidence>
<feature type="domain" description="RING-type" evidence="7">
    <location>
        <begin position="257"/>
        <end position="297"/>
    </location>
</feature>
<dbReference type="GO" id="GO:0005737">
    <property type="term" value="C:cytoplasm"/>
    <property type="evidence" value="ECO:0007669"/>
    <property type="project" value="TreeGrafter"/>
</dbReference>
<dbReference type="InterPro" id="IPR001607">
    <property type="entry name" value="Znf_UBP"/>
</dbReference>
<feature type="compositionally biased region" description="Polar residues" evidence="6">
    <location>
        <begin position="1"/>
        <end position="12"/>
    </location>
</feature>
<dbReference type="InterPro" id="IPR013083">
    <property type="entry name" value="Znf_RING/FYVE/PHD"/>
</dbReference>
<dbReference type="PROSITE" id="PS50271">
    <property type="entry name" value="ZF_UBP"/>
    <property type="match status" value="1"/>
</dbReference>
<dbReference type="STRING" id="658196.A0A397T2Y9"/>
<evidence type="ECO:0000313" key="10">
    <source>
        <dbReference type="Proteomes" id="UP000265703"/>
    </source>
</evidence>
<evidence type="ECO:0000259" key="7">
    <source>
        <dbReference type="PROSITE" id="PS50089"/>
    </source>
</evidence>
<dbReference type="Pfam" id="PF13639">
    <property type="entry name" value="zf-RING_2"/>
    <property type="match status" value="1"/>
</dbReference>
<dbReference type="InterPro" id="IPR034931">
    <property type="entry name" value="ETP1_RRM"/>
</dbReference>
<proteinExistence type="predicted"/>
<evidence type="ECO:0000256" key="2">
    <source>
        <dbReference type="ARBA" id="ARBA00022771"/>
    </source>
</evidence>
<dbReference type="InterPro" id="IPR047243">
    <property type="entry name" value="RING-H2_BRAP2"/>
</dbReference>
<accession>A0A397T2Y9</accession>
<dbReference type="SMART" id="SM00290">
    <property type="entry name" value="ZnF_UBP"/>
    <property type="match status" value="1"/>
</dbReference>
<dbReference type="SMART" id="SM00184">
    <property type="entry name" value="RING"/>
    <property type="match status" value="1"/>
</dbReference>
<name>A0A397T2Y9_9GLOM</name>
<dbReference type="Proteomes" id="UP000265703">
    <property type="component" value="Unassembled WGS sequence"/>
</dbReference>
<feature type="compositionally biased region" description="Basic and acidic residues" evidence="6">
    <location>
        <begin position="80"/>
        <end position="97"/>
    </location>
</feature>
<dbReference type="PANTHER" id="PTHR24007">
    <property type="entry name" value="BRCA1-ASSOCIATED PROTEIN"/>
    <property type="match status" value="1"/>
</dbReference>
<feature type="coiled-coil region" evidence="5">
    <location>
        <begin position="434"/>
        <end position="511"/>
    </location>
</feature>
<keyword evidence="2 4" id="KW-0863">Zinc-finger</keyword>
<dbReference type="GO" id="GO:0061630">
    <property type="term" value="F:ubiquitin protein ligase activity"/>
    <property type="evidence" value="ECO:0007669"/>
    <property type="project" value="TreeGrafter"/>
</dbReference>
<dbReference type="SUPFAM" id="SSF57850">
    <property type="entry name" value="RING/U-box"/>
    <property type="match status" value="2"/>
</dbReference>
<sequence>MSEEQQNQTNGTYANEINSSSESYSTTPISENLISSSTRKTKSSSEKAITPPAGKFVPLNSGKTNLSYGILHLYRDPKEISSSKDDDINNDNLKDPENQESNSWKTDRNEKNEKHDNFPGLIGNNETILAVLAVPSYMTASDFLGFVAPVRKYVSHLRFIRDSAPNKFIVLMKFRHARAARDFYKQFNGRPFSSMEPEICHVVYIKSIEFKSTSVSPYSFPFLHDPFLPSNEVDTVSSTQDVKIQQTTPPLYELPTCPVCLERMDASVTGLLTILCQHTFHCNCLSKWGDSSCPVCRYSQKRNYYDTSLEQNECGVCGATENLWICLVCGNIGCGRYQEAHAYCHYKETFHLFALELETQRVWDYAGDGYVHRLIQNKTDGKLVELPSPDAQSQLQQPQNDQVNQDKIDAIGLEYSYLLSTQLSSQRTYYEEKLDSVTSQLSKLTNQYQKLSDEVSTLKQDKNEIQRGKETLEKDKIPSLIREKKSVEKKVEKFIEKYEKLERELRDEKEVRKIIFFMTKSLLTKQQYMQTQLDNRDTKIKDLEEQIRDLMFFFQAQENPEIAGGDVIVSENSNAGSGSGKKKKGKK</sequence>
<protein>
    <submittedName>
        <fullName evidence="9">BRCA1-associated protein 2-domain-containing protein</fullName>
    </submittedName>
</protein>
<dbReference type="EMBL" id="QKYT01000158">
    <property type="protein sequence ID" value="RIA91266.1"/>
    <property type="molecule type" value="Genomic_DNA"/>
</dbReference>
<keyword evidence="5" id="KW-0175">Coiled coil</keyword>
<feature type="compositionally biased region" description="Low complexity" evidence="6">
    <location>
        <begin position="13"/>
        <end position="38"/>
    </location>
</feature>
<keyword evidence="3" id="KW-0862">Zinc</keyword>
<evidence type="ECO:0000256" key="6">
    <source>
        <dbReference type="SAM" id="MobiDB-lite"/>
    </source>
</evidence>
<organism evidence="9 10">
    <name type="scientific">Glomus cerebriforme</name>
    <dbReference type="NCBI Taxonomy" id="658196"/>
    <lineage>
        <taxon>Eukaryota</taxon>
        <taxon>Fungi</taxon>
        <taxon>Fungi incertae sedis</taxon>
        <taxon>Mucoromycota</taxon>
        <taxon>Glomeromycotina</taxon>
        <taxon>Glomeromycetes</taxon>
        <taxon>Glomerales</taxon>
        <taxon>Glomeraceae</taxon>
        <taxon>Glomus</taxon>
    </lineage>
</organism>
<feature type="domain" description="UBP-type" evidence="8">
    <location>
        <begin position="291"/>
        <end position="390"/>
    </location>
</feature>
<keyword evidence="10" id="KW-1185">Reference proteome</keyword>
<evidence type="ECO:0000256" key="5">
    <source>
        <dbReference type="SAM" id="Coils"/>
    </source>
</evidence>
<feature type="region of interest" description="Disordered" evidence="6">
    <location>
        <begin position="80"/>
        <end position="119"/>
    </location>
</feature>
<comment type="caution">
    <text evidence="9">The sequence shown here is derived from an EMBL/GenBank/DDBJ whole genome shotgun (WGS) entry which is preliminary data.</text>
</comment>